<dbReference type="SUPFAM" id="SSF55874">
    <property type="entry name" value="ATPase domain of HSP90 chaperone/DNA topoisomerase II/histidine kinase"/>
    <property type="match status" value="1"/>
</dbReference>
<keyword evidence="3" id="KW-0597">Phosphoprotein</keyword>
<evidence type="ECO:0000256" key="1">
    <source>
        <dbReference type="ARBA" id="ARBA00000085"/>
    </source>
</evidence>
<protein>
    <recommendedName>
        <fullName evidence="2">histidine kinase</fullName>
        <ecNumber evidence="2">2.7.13.3</ecNumber>
    </recommendedName>
</protein>
<name>A0A1H8L1F8_9RHOB</name>
<dbReference type="OrthoDB" id="9767435at2"/>
<comment type="catalytic activity">
    <reaction evidence="1">
        <text>ATP + protein L-histidine = ADP + protein N-phospho-L-histidine.</text>
        <dbReference type="EC" id="2.7.13.3"/>
    </reaction>
</comment>
<dbReference type="InterPro" id="IPR011495">
    <property type="entry name" value="Sig_transdc_His_kin_sub2_dim/P"/>
</dbReference>
<evidence type="ECO:0000313" key="10">
    <source>
        <dbReference type="Proteomes" id="UP000183002"/>
    </source>
</evidence>
<dbReference type="Proteomes" id="UP000183002">
    <property type="component" value="Unassembled WGS sequence"/>
</dbReference>
<keyword evidence="10" id="KW-1185">Reference proteome</keyword>
<dbReference type="GO" id="GO:0005524">
    <property type="term" value="F:ATP binding"/>
    <property type="evidence" value="ECO:0007669"/>
    <property type="project" value="UniProtKB-KW"/>
</dbReference>
<keyword evidence="5" id="KW-0547">Nucleotide-binding</keyword>
<organism evidence="9 10">
    <name type="scientific">Pseudorhodobacter antarcticus</name>
    <dbReference type="NCBI Taxonomy" id="1077947"/>
    <lineage>
        <taxon>Bacteria</taxon>
        <taxon>Pseudomonadati</taxon>
        <taxon>Pseudomonadota</taxon>
        <taxon>Alphaproteobacteria</taxon>
        <taxon>Rhodobacterales</taxon>
        <taxon>Paracoccaceae</taxon>
        <taxon>Pseudorhodobacter</taxon>
    </lineage>
</organism>
<feature type="domain" description="Signal transduction histidine kinase subgroup 2 dimerisation and phosphoacceptor" evidence="8">
    <location>
        <begin position="381"/>
        <end position="454"/>
    </location>
</feature>
<evidence type="ECO:0000313" key="9">
    <source>
        <dbReference type="EMBL" id="SEN98919.1"/>
    </source>
</evidence>
<dbReference type="Gene3D" id="3.30.565.10">
    <property type="entry name" value="Histidine kinase-like ATPase, C-terminal domain"/>
    <property type="match status" value="1"/>
</dbReference>
<accession>A0A1H8L1F8</accession>
<evidence type="ECO:0000256" key="2">
    <source>
        <dbReference type="ARBA" id="ARBA00012438"/>
    </source>
</evidence>
<keyword evidence="4" id="KW-0808">Transferase</keyword>
<evidence type="ECO:0000259" key="8">
    <source>
        <dbReference type="Pfam" id="PF07568"/>
    </source>
</evidence>
<evidence type="ECO:0000256" key="3">
    <source>
        <dbReference type="ARBA" id="ARBA00022553"/>
    </source>
</evidence>
<reference evidence="9 10" key="1">
    <citation type="submission" date="2016-10" db="EMBL/GenBank/DDBJ databases">
        <authorList>
            <person name="de Groot N.N."/>
        </authorList>
    </citation>
    <scope>NUCLEOTIDE SEQUENCE [LARGE SCALE GENOMIC DNA]</scope>
    <source>
        <strain evidence="9 10">CGMCC 1.10836</strain>
    </source>
</reference>
<gene>
    <name evidence="9" type="ORF">SAMN05216227_103723</name>
</gene>
<dbReference type="EMBL" id="FOCO01000037">
    <property type="protein sequence ID" value="SEN98919.1"/>
    <property type="molecule type" value="Genomic_DNA"/>
</dbReference>
<evidence type="ECO:0000256" key="4">
    <source>
        <dbReference type="ARBA" id="ARBA00022679"/>
    </source>
</evidence>
<dbReference type="AlphaFoldDB" id="A0A1H8L1F8"/>
<keyword evidence="7" id="KW-0067">ATP-binding</keyword>
<keyword evidence="6 9" id="KW-0418">Kinase</keyword>
<dbReference type="InterPro" id="IPR036890">
    <property type="entry name" value="HATPase_C_sf"/>
</dbReference>
<dbReference type="RefSeq" id="WP_050520570.1">
    <property type="nucleotide sequence ID" value="NZ_FOCO01000037.1"/>
</dbReference>
<dbReference type="STRING" id="1077947.SAMN05216227_103723"/>
<dbReference type="EC" id="2.7.13.3" evidence="2"/>
<dbReference type="Gene3D" id="3.30.450.20">
    <property type="entry name" value="PAS domain"/>
    <property type="match status" value="2"/>
</dbReference>
<sequence>MMQDDMRWWERVNARFALVLSLALLPLLVVSLVQTRSLQEEAQGRAQQAMLGATLRASTGEIGLIRFAQGAVAALASAPAVVGASVQAGAPDLCGAAMRLTAAQVPAASLVAFVPKSGLMTCSSDGRAYDYSDFPQFLEVTSAKIPMFSVVRKGPISQTSVLLITHPVYDLAGGYLGYTTIALPHTQLDGVNKALDAATTGLDIPAQFWTFDAAGEVLTASTGLDAVARYLPASRPLAGFVTGPATVFNGKTPAGEDRTFAMVPMVQGQLFLMSSWDARAGRLATRNDLSPYLLPVMMWAIGMIVAAWAAEWLVSRHVRVLTRAIGRFAKGDRRVMVGNLAEAPGELRAAGSAFTSMADGVMRGEARLEDTIHQKEVLLREVHHRVKNNLQLIASIMSLQMRKAVAPESKLLLKNLQDRIMGLATIHQGLYQTSGMADVRADELLRDIVRQIVNLGSGGDRKFAVKVDAAELHLTPDQAVPLSLFLTEAMSNAMKYAGVGEGGRVHIAVRLVCLPEQMAMLEVENSLGSGIGAGVAADVAAGGGTGLGEQLLTAFAQQLGGKLDRVVTPDLYRLSITFGVRNLTDAEDRGDDPLI</sequence>
<dbReference type="Pfam" id="PF07568">
    <property type="entry name" value="HisKA_2"/>
    <property type="match status" value="1"/>
</dbReference>
<proteinExistence type="predicted"/>
<evidence type="ECO:0000256" key="6">
    <source>
        <dbReference type="ARBA" id="ARBA00022777"/>
    </source>
</evidence>
<dbReference type="PANTHER" id="PTHR41523:SF8">
    <property type="entry name" value="ETHYLENE RESPONSE SENSOR PROTEIN"/>
    <property type="match status" value="1"/>
</dbReference>
<evidence type="ECO:0000256" key="5">
    <source>
        <dbReference type="ARBA" id="ARBA00022741"/>
    </source>
</evidence>
<evidence type="ECO:0000256" key="7">
    <source>
        <dbReference type="ARBA" id="ARBA00022840"/>
    </source>
</evidence>
<dbReference type="GO" id="GO:0004673">
    <property type="term" value="F:protein histidine kinase activity"/>
    <property type="evidence" value="ECO:0007669"/>
    <property type="project" value="UniProtKB-EC"/>
</dbReference>
<dbReference type="PANTHER" id="PTHR41523">
    <property type="entry name" value="TWO-COMPONENT SYSTEM SENSOR PROTEIN"/>
    <property type="match status" value="1"/>
</dbReference>